<evidence type="ECO:0000256" key="12">
    <source>
        <dbReference type="SAM" id="MobiDB-lite"/>
    </source>
</evidence>
<dbReference type="Gene3D" id="2.60.40.150">
    <property type="entry name" value="C2 domain"/>
    <property type="match status" value="1"/>
</dbReference>
<dbReference type="GO" id="GO:0005886">
    <property type="term" value="C:plasma membrane"/>
    <property type="evidence" value="ECO:0007669"/>
    <property type="project" value="UniProtKB-SubCell"/>
</dbReference>
<keyword evidence="10" id="KW-0472">Membrane</keyword>
<evidence type="ECO:0000256" key="7">
    <source>
        <dbReference type="ARBA" id="ARBA00022723"/>
    </source>
</evidence>
<dbReference type="InterPro" id="IPR000008">
    <property type="entry name" value="C2_dom"/>
</dbReference>
<dbReference type="InterPro" id="IPR010734">
    <property type="entry name" value="Copine_C"/>
</dbReference>
<dbReference type="GO" id="GO:0071277">
    <property type="term" value="P:cellular response to calcium ion"/>
    <property type="evidence" value="ECO:0007669"/>
    <property type="project" value="UniProtKB-ARBA"/>
</dbReference>
<keyword evidence="8" id="KW-0677">Repeat</keyword>
<evidence type="ECO:0000256" key="3">
    <source>
        <dbReference type="ARBA" id="ARBA00004496"/>
    </source>
</evidence>
<dbReference type="SUPFAM" id="SSF53300">
    <property type="entry name" value="vWA-like"/>
    <property type="match status" value="1"/>
</dbReference>
<dbReference type="Pfam" id="PF07002">
    <property type="entry name" value="Copine"/>
    <property type="match status" value="1"/>
</dbReference>
<keyword evidence="15" id="KW-1185">Reference proteome</keyword>
<feature type="domain" description="C2" evidence="13">
    <location>
        <begin position="121"/>
        <end position="255"/>
    </location>
</feature>
<dbReference type="OrthoDB" id="5855668at2759"/>
<dbReference type="PANTHER" id="PTHR10857">
    <property type="entry name" value="COPINE"/>
    <property type="match status" value="1"/>
</dbReference>
<dbReference type="GO" id="GO:0046872">
    <property type="term" value="F:metal ion binding"/>
    <property type="evidence" value="ECO:0007669"/>
    <property type="project" value="UniProtKB-KW"/>
</dbReference>
<dbReference type="InterPro" id="IPR037768">
    <property type="entry name" value="C2B_Copine"/>
</dbReference>
<evidence type="ECO:0000256" key="4">
    <source>
        <dbReference type="ARBA" id="ARBA00009048"/>
    </source>
</evidence>
<dbReference type="AlphaFoldDB" id="A0A4S2L3S0"/>
<dbReference type="InterPro" id="IPR045052">
    <property type="entry name" value="Copine"/>
</dbReference>
<protein>
    <recommendedName>
        <fullName evidence="13">C2 domain-containing protein</fullName>
    </recommendedName>
</protein>
<accession>A0A4S2L3S0</accession>
<evidence type="ECO:0000256" key="6">
    <source>
        <dbReference type="ARBA" id="ARBA00022490"/>
    </source>
</evidence>
<evidence type="ECO:0000256" key="10">
    <source>
        <dbReference type="ARBA" id="ARBA00023136"/>
    </source>
</evidence>
<dbReference type="Pfam" id="PF00168">
    <property type="entry name" value="C2"/>
    <property type="match status" value="2"/>
</dbReference>
<dbReference type="Proteomes" id="UP000308267">
    <property type="component" value="Unassembled WGS sequence"/>
</dbReference>
<reference evidence="14 15" key="1">
    <citation type="journal article" date="2019" name="BMC Genomics">
        <title>New insights from Opisthorchis felineus genome: update on genomics of the epidemiologically important liver flukes.</title>
        <authorList>
            <person name="Ershov N.I."/>
            <person name="Mordvinov V.A."/>
            <person name="Prokhortchouk E.B."/>
            <person name="Pakharukova M.Y."/>
            <person name="Gunbin K.V."/>
            <person name="Ustyantsev K."/>
            <person name="Genaev M.A."/>
            <person name="Blinov A.G."/>
            <person name="Mazur A."/>
            <person name="Boulygina E."/>
            <person name="Tsygankova S."/>
            <person name="Khrameeva E."/>
            <person name="Chekanov N."/>
            <person name="Fan G."/>
            <person name="Xiao A."/>
            <person name="Zhang H."/>
            <person name="Xu X."/>
            <person name="Yang H."/>
            <person name="Solovyev V."/>
            <person name="Lee S.M."/>
            <person name="Liu X."/>
            <person name="Afonnikov D.A."/>
            <person name="Skryabin K.G."/>
        </authorList>
    </citation>
    <scope>NUCLEOTIDE SEQUENCE [LARGE SCALE GENOMIC DNA]</scope>
    <source>
        <strain evidence="14">AK-0245</strain>
        <tissue evidence="14">Whole organism</tissue>
    </source>
</reference>
<dbReference type="STRING" id="147828.A0A4S2L3S0"/>
<feature type="region of interest" description="Disordered" evidence="12">
    <location>
        <begin position="647"/>
        <end position="716"/>
    </location>
</feature>
<keyword evidence="9" id="KW-0106">Calcium</keyword>
<keyword evidence="11" id="KW-0539">Nucleus</keyword>
<dbReference type="GO" id="GO:0005544">
    <property type="term" value="F:calcium-dependent phospholipid binding"/>
    <property type="evidence" value="ECO:0007669"/>
    <property type="project" value="InterPro"/>
</dbReference>
<evidence type="ECO:0000256" key="2">
    <source>
        <dbReference type="ARBA" id="ARBA00004236"/>
    </source>
</evidence>
<dbReference type="SMART" id="SM00239">
    <property type="entry name" value="C2"/>
    <property type="match status" value="1"/>
</dbReference>
<proteinExistence type="inferred from homology"/>
<comment type="caution">
    <text evidence="14">The sequence shown here is derived from an EMBL/GenBank/DDBJ whole genome shotgun (WGS) entry which is preliminary data.</text>
</comment>
<dbReference type="FunFam" id="2.60.40.150:FF:000042">
    <property type="entry name" value="Copine 3"/>
    <property type="match status" value="1"/>
</dbReference>
<evidence type="ECO:0000256" key="1">
    <source>
        <dbReference type="ARBA" id="ARBA00004123"/>
    </source>
</evidence>
<feature type="compositionally biased region" description="Polar residues" evidence="12">
    <location>
        <begin position="676"/>
        <end position="685"/>
    </location>
</feature>
<dbReference type="PROSITE" id="PS50004">
    <property type="entry name" value="C2"/>
    <property type="match status" value="1"/>
</dbReference>
<evidence type="ECO:0000256" key="11">
    <source>
        <dbReference type="ARBA" id="ARBA00023242"/>
    </source>
</evidence>
<dbReference type="CDD" id="cd04047">
    <property type="entry name" value="C2B_Copine"/>
    <property type="match status" value="1"/>
</dbReference>
<evidence type="ECO:0000313" key="14">
    <source>
        <dbReference type="EMBL" id="TGZ57373.1"/>
    </source>
</evidence>
<keyword evidence="6" id="KW-0963">Cytoplasm</keyword>
<dbReference type="EMBL" id="SJOL01009455">
    <property type="protein sequence ID" value="TGZ57373.1"/>
    <property type="molecule type" value="Genomic_DNA"/>
</dbReference>
<evidence type="ECO:0000313" key="15">
    <source>
        <dbReference type="Proteomes" id="UP000308267"/>
    </source>
</evidence>
<name>A0A4S2L3S0_OPIFE</name>
<evidence type="ECO:0000256" key="8">
    <source>
        <dbReference type="ARBA" id="ARBA00022737"/>
    </source>
</evidence>
<dbReference type="InterPro" id="IPR035892">
    <property type="entry name" value="C2_domain_sf"/>
</dbReference>
<evidence type="ECO:0000256" key="9">
    <source>
        <dbReference type="ARBA" id="ARBA00022837"/>
    </source>
</evidence>
<comment type="similarity">
    <text evidence="4">Belongs to the copine family.</text>
</comment>
<dbReference type="GO" id="GO:0005634">
    <property type="term" value="C:nucleus"/>
    <property type="evidence" value="ECO:0007669"/>
    <property type="project" value="UniProtKB-SubCell"/>
</dbReference>
<evidence type="ECO:0000256" key="5">
    <source>
        <dbReference type="ARBA" id="ARBA00022475"/>
    </source>
</evidence>
<organism evidence="14 15">
    <name type="scientific">Opisthorchis felineus</name>
    <dbReference type="NCBI Taxonomy" id="147828"/>
    <lineage>
        <taxon>Eukaryota</taxon>
        <taxon>Metazoa</taxon>
        <taxon>Spiralia</taxon>
        <taxon>Lophotrochozoa</taxon>
        <taxon>Platyhelminthes</taxon>
        <taxon>Trematoda</taxon>
        <taxon>Digenea</taxon>
        <taxon>Opisthorchiida</taxon>
        <taxon>Opisthorchiata</taxon>
        <taxon>Opisthorchiidae</taxon>
        <taxon>Opisthorchis</taxon>
    </lineage>
</organism>
<keyword evidence="7" id="KW-0479">Metal-binding</keyword>
<dbReference type="GO" id="GO:0005737">
    <property type="term" value="C:cytoplasm"/>
    <property type="evidence" value="ECO:0007669"/>
    <property type="project" value="UniProtKB-SubCell"/>
</dbReference>
<gene>
    <name evidence="14" type="ORF">CRM22_009940</name>
</gene>
<dbReference type="InterPro" id="IPR036465">
    <property type="entry name" value="vWFA_dom_sf"/>
</dbReference>
<sequence length="716" mass="80409">MPSRPRIQIGISCTNLPTKLPGSYAKFSVAHGGTLHEKHVTETEIQRQTRNPIFLTRLNLEYFFEERQIITSEIFQCEREDREDSQLLGFGQCTVGRVIHSGGELELPLICNDEQKNLLDPGRPPSVFVCIREDPFSKENIYLKMQGFNLDKKDFFGKSDPYVTIYRRNERGKLQKAYRSEVIKNTLFPDFRPILVCLDRLCGGNVDCELCFRCFDWDGALGDSEEVDTELDDLIGEFTTTISELLRSDESGLEFKLINPPKKKRKKNYQDSGQLKVRLSLAQSNFSFLDYIFGGTSINVVIGVDLSNHISSKQMPASRQIEVAQSCNEYSVAIQAVMEILQEYDSDQLFPAYGFGSRLSSGGKICHKYPLSGDENNYFCKGMAGVLEAYRRSFEALHLSGPICFSPIIRDVSDTARRNKDTENYYVLLILTNGTVDDWIETKKAVIETSFLPISIIVIGIGGGKFADMEILDQDFGLLKVGQEQACRDNVQFVQMRRFLRLAADGSDNLRWSKVGLAKEVLAELPSQILDYFERNHLLPCHSIPGQPKLLKDLVDPGWWRAFTQPDTSQVSEEFSTTVQTAQTSTETTASSNNKGRMQLPAFHTNASEHSNVAVRTCSVPTKHDQSVVQEFKTLHIDRSWDGKISGRTIVSRDPNSTLDYGQSEDPSDHFGATRSGVSSLQIRRQMSLGPSMHGASPVGRRIPNPPKSGGSSNQY</sequence>
<comment type="subcellular location">
    <subcellularLocation>
        <location evidence="2">Cell membrane</location>
    </subcellularLocation>
    <subcellularLocation>
        <location evidence="3">Cytoplasm</location>
    </subcellularLocation>
    <subcellularLocation>
        <location evidence="1">Nucleus</location>
    </subcellularLocation>
</comment>
<evidence type="ECO:0000259" key="13">
    <source>
        <dbReference type="PROSITE" id="PS50004"/>
    </source>
</evidence>
<dbReference type="SUPFAM" id="SSF49562">
    <property type="entry name" value="C2 domain (Calcium/lipid-binding domain, CaLB)"/>
    <property type="match status" value="2"/>
</dbReference>
<keyword evidence="5" id="KW-1003">Cell membrane</keyword>
<dbReference type="PANTHER" id="PTHR10857:SF106">
    <property type="entry name" value="C2 DOMAIN-CONTAINING PROTEIN"/>
    <property type="match status" value="1"/>
</dbReference>